<accession>A0A3P6CUG8</accession>
<name>A0A3P6CUG8_BRAOL</name>
<reference evidence="1" key="1">
    <citation type="submission" date="2018-11" db="EMBL/GenBank/DDBJ databases">
        <authorList>
            <consortium name="Genoscope - CEA"/>
            <person name="William W."/>
        </authorList>
    </citation>
    <scope>NUCLEOTIDE SEQUENCE</scope>
</reference>
<organism evidence="1">
    <name type="scientific">Brassica oleracea</name>
    <name type="common">Wild cabbage</name>
    <dbReference type="NCBI Taxonomy" id="3712"/>
    <lineage>
        <taxon>Eukaryota</taxon>
        <taxon>Viridiplantae</taxon>
        <taxon>Streptophyta</taxon>
        <taxon>Embryophyta</taxon>
        <taxon>Tracheophyta</taxon>
        <taxon>Spermatophyta</taxon>
        <taxon>Magnoliopsida</taxon>
        <taxon>eudicotyledons</taxon>
        <taxon>Gunneridae</taxon>
        <taxon>Pentapetalae</taxon>
        <taxon>rosids</taxon>
        <taxon>malvids</taxon>
        <taxon>Brassicales</taxon>
        <taxon>Brassicaceae</taxon>
        <taxon>Brassiceae</taxon>
        <taxon>Brassica</taxon>
    </lineage>
</organism>
<evidence type="ECO:0000313" key="1">
    <source>
        <dbReference type="EMBL" id="VDD18160.1"/>
    </source>
</evidence>
<protein>
    <submittedName>
        <fullName evidence="1">Uncharacterized protein</fullName>
    </submittedName>
</protein>
<sequence length="36" mass="4103">MIEAQSSISPSPKPETKTFTVVNYARQLETLHGMYF</sequence>
<gene>
    <name evidence="1" type="ORF">BOLC2T06084H</name>
</gene>
<dbReference type="EMBL" id="LR031874">
    <property type="protein sequence ID" value="VDD18160.1"/>
    <property type="molecule type" value="Genomic_DNA"/>
</dbReference>
<dbReference type="AlphaFoldDB" id="A0A3P6CUG8"/>
<proteinExistence type="predicted"/>